<name>A0AAV7P794_PLEWA</name>
<dbReference type="Proteomes" id="UP001066276">
    <property type="component" value="Chromosome 7"/>
</dbReference>
<protein>
    <recommendedName>
        <fullName evidence="3">Core-binding (CB) domain-containing protein</fullName>
    </recommendedName>
</protein>
<accession>A0AAV7P794</accession>
<proteinExistence type="predicted"/>
<evidence type="ECO:0000313" key="1">
    <source>
        <dbReference type="EMBL" id="KAJ1123142.1"/>
    </source>
</evidence>
<sequence>MLELVQRSIAPSTRKSYGQAWLEFLEAGAVEVVGGDDVVIRRRDMAVRFIMHLIDKGLSAVTIAGLAREQKPGDWGGVIK</sequence>
<comment type="caution">
    <text evidence="1">The sequence shown here is derived from an EMBL/GenBank/DDBJ whole genome shotgun (WGS) entry which is preliminary data.</text>
</comment>
<evidence type="ECO:0008006" key="3">
    <source>
        <dbReference type="Google" id="ProtNLM"/>
    </source>
</evidence>
<evidence type="ECO:0000313" key="2">
    <source>
        <dbReference type="Proteomes" id="UP001066276"/>
    </source>
</evidence>
<keyword evidence="2" id="KW-1185">Reference proteome</keyword>
<dbReference type="EMBL" id="JANPWB010000011">
    <property type="protein sequence ID" value="KAJ1123142.1"/>
    <property type="molecule type" value="Genomic_DNA"/>
</dbReference>
<dbReference type="AlphaFoldDB" id="A0AAV7P794"/>
<reference evidence="1" key="1">
    <citation type="journal article" date="2022" name="bioRxiv">
        <title>Sequencing and chromosome-scale assembly of the giantPleurodeles waltlgenome.</title>
        <authorList>
            <person name="Brown T."/>
            <person name="Elewa A."/>
            <person name="Iarovenko S."/>
            <person name="Subramanian E."/>
            <person name="Araus A.J."/>
            <person name="Petzold A."/>
            <person name="Susuki M."/>
            <person name="Suzuki K.-i.T."/>
            <person name="Hayashi T."/>
            <person name="Toyoda A."/>
            <person name="Oliveira C."/>
            <person name="Osipova E."/>
            <person name="Leigh N.D."/>
            <person name="Simon A."/>
            <person name="Yun M.H."/>
        </authorList>
    </citation>
    <scope>NUCLEOTIDE SEQUENCE</scope>
    <source>
        <strain evidence="1">20211129_DDA</strain>
        <tissue evidence="1">Liver</tissue>
    </source>
</reference>
<gene>
    <name evidence="1" type="ORF">NDU88_001615</name>
</gene>
<organism evidence="1 2">
    <name type="scientific">Pleurodeles waltl</name>
    <name type="common">Iberian ribbed newt</name>
    <dbReference type="NCBI Taxonomy" id="8319"/>
    <lineage>
        <taxon>Eukaryota</taxon>
        <taxon>Metazoa</taxon>
        <taxon>Chordata</taxon>
        <taxon>Craniata</taxon>
        <taxon>Vertebrata</taxon>
        <taxon>Euteleostomi</taxon>
        <taxon>Amphibia</taxon>
        <taxon>Batrachia</taxon>
        <taxon>Caudata</taxon>
        <taxon>Salamandroidea</taxon>
        <taxon>Salamandridae</taxon>
        <taxon>Pleurodelinae</taxon>
        <taxon>Pleurodeles</taxon>
    </lineage>
</organism>